<dbReference type="PANTHER" id="PTHR42951">
    <property type="entry name" value="METALLO-BETA-LACTAMASE DOMAIN-CONTAINING"/>
    <property type="match status" value="1"/>
</dbReference>
<dbReference type="InterPro" id="IPR001279">
    <property type="entry name" value="Metallo-B-lactamas"/>
</dbReference>
<feature type="domain" description="Metallo-beta-lactamase" evidence="1">
    <location>
        <begin position="32"/>
        <end position="235"/>
    </location>
</feature>
<dbReference type="PANTHER" id="PTHR42951:SF15">
    <property type="entry name" value="METALLO-BETA-LACTAMASE SUPERFAMILY PROTEIN"/>
    <property type="match status" value="1"/>
</dbReference>
<dbReference type="InterPro" id="IPR036866">
    <property type="entry name" value="RibonucZ/Hydroxyglut_hydro"/>
</dbReference>
<reference evidence="2" key="1">
    <citation type="submission" date="2019-08" db="EMBL/GenBank/DDBJ databases">
        <authorList>
            <person name="Kucharzyk K."/>
            <person name="Murdoch R.W."/>
            <person name="Higgins S."/>
            <person name="Loffler F."/>
        </authorList>
    </citation>
    <scope>NUCLEOTIDE SEQUENCE</scope>
</reference>
<dbReference type="Gene3D" id="3.60.15.10">
    <property type="entry name" value="Ribonuclease Z/Hydroxyacylglutathione hydrolase-like"/>
    <property type="match status" value="1"/>
</dbReference>
<evidence type="ECO:0000259" key="1">
    <source>
        <dbReference type="SMART" id="SM00849"/>
    </source>
</evidence>
<sequence>MPNFEFNILITLISMTITTLPLTHTIDGVAYTVHPVLIGAEAGNFLVDCGYEETAGQLIEKLREAGVGESALTGLIITHDDHDHMGGAAQLKRLNPGLKIFCGAEEAMSVQGRVKSERLIQAENSLDSMPERARGWALAFIEMLRNTPKVPVDVALGDGDEIADGIIAVSTPGHTKGHISIYLPECSTLITGDALVLEDGRLTIANPQYTLDLERANESAEKIRALDVKTIICYHGGVGEMASLSF</sequence>
<organism evidence="2">
    <name type="scientific">bioreactor metagenome</name>
    <dbReference type="NCBI Taxonomy" id="1076179"/>
    <lineage>
        <taxon>unclassified sequences</taxon>
        <taxon>metagenomes</taxon>
        <taxon>ecological metagenomes</taxon>
    </lineage>
</organism>
<dbReference type="SMART" id="SM00849">
    <property type="entry name" value="Lactamase_B"/>
    <property type="match status" value="1"/>
</dbReference>
<keyword evidence="2" id="KW-0378">Hydrolase</keyword>
<dbReference type="EC" id="3.1.2.6" evidence="2"/>
<comment type="caution">
    <text evidence="2">The sequence shown here is derived from an EMBL/GenBank/DDBJ whole genome shotgun (WGS) entry which is preliminary data.</text>
</comment>
<dbReference type="EMBL" id="VSSQ01004887">
    <property type="protein sequence ID" value="MPM27019.1"/>
    <property type="molecule type" value="Genomic_DNA"/>
</dbReference>
<dbReference type="GO" id="GO:0004416">
    <property type="term" value="F:hydroxyacylglutathione hydrolase activity"/>
    <property type="evidence" value="ECO:0007669"/>
    <property type="project" value="UniProtKB-EC"/>
</dbReference>
<protein>
    <submittedName>
        <fullName evidence="2">Hydroxyacylglutathione hydrolase</fullName>
        <ecNumber evidence="2">3.1.2.6</ecNumber>
    </submittedName>
</protein>
<dbReference type="AlphaFoldDB" id="A0A644YFA4"/>
<name>A0A644YFA4_9ZZZZ</name>
<dbReference type="InterPro" id="IPR050855">
    <property type="entry name" value="NDM-1-like"/>
</dbReference>
<dbReference type="CDD" id="cd07721">
    <property type="entry name" value="yflN-like_MBL-fold"/>
    <property type="match status" value="1"/>
</dbReference>
<accession>A0A644YFA4</accession>
<dbReference type="SUPFAM" id="SSF56281">
    <property type="entry name" value="Metallo-hydrolase/oxidoreductase"/>
    <property type="match status" value="1"/>
</dbReference>
<proteinExistence type="predicted"/>
<dbReference type="Pfam" id="PF00753">
    <property type="entry name" value="Lactamase_B"/>
    <property type="match status" value="1"/>
</dbReference>
<gene>
    <name evidence="2" type="primary">gloB_26</name>
    <name evidence="2" type="ORF">SDC9_73524</name>
</gene>
<evidence type="ECO:0000313" key="2">
    <source>
        <dbReference type="EMBL" id="MPM27019.1"/>
    </source>
</evidence>